<name>A0AA90YRB2_9RHOB</name>
<dbReference type="Gene3D" id="3.40.50.150">
    <property type="entry name" value="Vaccinia Virus protein VP39"/>
    <property type="match status" value="1"/>
</dbReference>
<evidence type="ECO:0000313" key="1">
    <source>
        <dbReference type="EMBL" id="NOE17483.1"/>
    </source>
</evidence>
<organism evidence="1 2">
    <name type="scientific">Ruegeria atlantica</name>
    <dbReference type="NCBI Taxonomy" id="81569"/>
    <lineage>
        <taxon>Bacteria</taxon>
        <taxon>Pseudomonadati</taxon>
        <taxon>Pseudomonadota</taxon>
        <taxon>Alphaproteobacteria</taxon>
        <taxon>Rhodobacterales</taxon>
        <taxon>Roseobacteraceae</taxon>
        <taxon>Ruegeria</taxon>
    </lineage>
</organism>
<dbReference type="SUPFAM" id="SSF53335">
    <property type="entry name" value="S-adenosyl-L-methionine-dependent methyltransferases"/>
    <property type="match status" value="1"/>
</dbReference>
<gene>
    <name evidence="1" type="ORF">GS634_05015</name>
</gene>
<comment type="caution">
    <text evidence="1">The sequence shown here is derived from an EMBL/GenBank/DDBJ whole genome shotgun (WGS) entry which is preliminary data.</text>
</comment>
<evidence type="ECO:0000313" key="2">
    <source>
        <dbReference type="Proteomes" id="UP000597886"/>
    </source>
</evidence>
<dbReference type="AlphaFoldDB" id="A0AA90YRB2"/>
<dbReference type="EMBL" id="WVRA01000001">
    <property type="protein sequence ID" value="NOE17483.1"/>
    <property type="molecule type" value="Genomic_DNA"/>
</dbReference>
<protein>
    <submittedName>
        <fullName evidence="1">Uncharacterized protein</fullName>
    </submittedName>
</protein>
<sequence>MKTREMIDAELDCTSKIDVHNIVDIGVWQGGSVALLDCVFRPDKLVAVEYSTRDLPHLEAYVDRCSRQDNVRLCKGISQADISRFGELLDAEFGNEKIDLVIDDASRQYLETMLSFNLVFPRMSEGGIFVIEDWQWSTMEEHYNSKYFEGKEALANLVLQCVISCACRPDIVREVIVKNHSVMVVRGEAELQSGAFDITEIARNRGEIVPLML</sequence>
<reference evidence="1" key="1">
    <citation type="submission" date="2019-12" db="EMBL/GenBank/DDBJ databases">
        <title>Ruegeria JWLKs population differentiation of coral mucus and skeleton niches.</title>
        <authorList>
            <person name="Luo D."/>
        </authorList>
    </citation>
    <scope>NUCLEOTIDE SEQUENCE</scope>
    <source>
        <strain evidence="1">HKCCD6181</strain>
    </source>
</reference>
<proteinExistence type="predicted"/>
<dbReference type="RefSeq" id="WP_171328782.1">
    <property type="nucleotide sequence ID" value="NZ_WVRA01000001.1"/>
</dbReference>
<dbReference type="InterPro" id="IPR029063">
    <property type="entry name" value="SAM-dependent_MTases_sf"/>
</dbReference>
<dbReference type="Proteomes" id="UP000597886">
    <property type="component" value="Unassembled WGS sequence"/>
</dbReference>
<dbReference type="Pfam" id="PF13578">
    <property type="entry name" value="Methyltransf_24"/>
    <property type="match status" value="1"/>
</dbReference>
<accession>A0AA90YRB2</accession>